<dbReference type="SMART" id="SM00020">
    <property type="entry name" value="Tryp_SPc"/>
    <property type="match status" value="1"/>
</dbReference>
<dbReference type="SUPFAM" id="SSF50494">
    <property type="entry name" value="Trypsin-like serine proteases"/>
    <property type="match status" value="1"/>
</dbReference>
<feature type="domain" description="Peptidase S1" evidence="4">
    <location>
        <begin position="76"/>
        <end position="314"/>
    </location>
</feature>
<dbReference type="Proteomes" id="UP001497497">
    <property type="component" value="Unassembled WGS sequence"/>
</dbReference>
<organism evidence="5 6">
    <name type="scientific">Lymnaea stagnalis</name>
    <name type="common">Great pond snail</name>
    <name type="synonym">Helix stagnalis</name>
    <dbReference type="NCBI Taxonomy" id="6523"/>
    <lineage>
        <taxon>Eukaryota</taxon>
        <taxon>Metazoa</taxon>
        <taxon>Spiralia</taxon>
        <taxon>Lophotrochozoa</taxon>
        <taxon>Mollusca</taxon>
        <taxon>Gastropoda</taxon>
        <taxon>Heterobranchia</taxon>
        <taxon>Euthyneura</taxon>
        <taxon>Panpulmonata</taxon>
        <taxon>Hygrophila</taxon>
        <taxon>Lymnaeoidea</taxon>
        <taxon>Lymnaeidae</taxon>
        <taxon>Lymnaea</taxon>
    </lineage>
</organism>
<dbReference type="InterPro" id="IPR033116">
    <property type="entry name" value="TRYPSIN_SER"/>
</dbReference>
<dbReference type="PRINTS" id="PR00722">
    <property type="entry name" value="CHYMOTRYPSIN"/>
</dbReference>
<keyword evidence="6" id="KW-1185">Reference proteome</keyword>
<dbReference type="InterPro" id="IPR001254">
    <property type="entry name" value="Trypsin_dom"/>
</dbReference>
<dbReference type="PROSITE" id="PS50240">
    <property type="entry name" value="TRYPSIN_DOM"/>
    <property type="match status" value="1"/>
</dbReference>
<evidence type="ECO:0000256" key="2">
    <source>
        <dbReference type="ARBA" id="ARBA00024195"/>
    </source>
</evidence>
<keyword evidence="3" id="KW-0472">Membrane</keyword>
<dbReference type="Gene3D" id="2.40.10.10">
    <property type="entry name" value="Trypsin-like serine proteases"/>
    <property type="match status" value="1"/>
</dbReference>
<protein>
    <recommendedName>
        <fullName evidence="4">Peptidase S1 domain-containing protein</fullName>
    </recommendedName>
</protein>
<dbReference type="FunFam" id="2.40.10.10:FF:000002">
    <property type="entry name" value="Transmembrane protease serine"/>
    <property type="match status" value="1"/>
</dbReference>
<evidence type="ECO:0000256" key="3">
    <source>
        <dbReference type="SAM" id="Phobius"/>
    </source>
</evidence>
<dbReference type="Pfam" id="PF00089">
    <property type="entry name" value="Trypsin"/>
    <property type="match status" value="1"/>
</dbReference>
<proteinExistence type="inferred from homology"/>
<dbReference type="AlphaFoldDB" id="A0AAV2H9I8"/>
<dbReference type="EMBL" id="CAXITT010000069">
    <property type="protein sequence ID" value="CAL1530384.1"/>
    <property type="molecule type" value="Genomic_DNA"/>
</dbReference>
<dbReference type="PANTHER" id="PTHR24252">
    <property type="entry name" value="ACROSIN-RELATED"/>
    <property type="match status" value="1"/>
</dbReference>
<name>A0AAV2H9I8_LYMST</name>
<accession>A0AAV2H9I8</accession>
<dbReference type="GO" id="GO:0004252">
    <property type="term" value="F:serine-type endopeptidase activity"/>
    <property type="evidence" value="ECO:0007669"/>
    <property type="project" value="InterPro"/>
</dbReference>
<dbReference type="InterPro" id="IPR009003">
    <property type="entry name" value="Peptidase_S1_PA"/>
</dbReference>
<keyword evidence="3" id="KW-0812">Transmembrane</keyword>
<evidence type="ECO:0000313" key="5">
    <source>
        <dbReference type="EMBL" id="CAL1530384.1"/>
    </source>
</evidence>
<keyword evidence="3" id="KW-1133">Transmembrane helix</keyword>
<dbReference type="PANTHER" id="PTHR24252:SF7">
    <property type="entry name" value="HYALIN"/>
    <property type="match status" value="1"/>
</dbReference>
<dbReference type="InterPro" id="IPR043504">
    <property type="entry name" value="Peptidase_S1_PA_chymotrypsin"/>
</dbReference>
<evidence type="ECO:0000313" key="6">
    <source>
        <dbReference type="Proteomes" id="UP001497497"/>
    </source>
</evidence>
<dbReference type="CDD" id="cd00190">
    <property type="entry name" value="Tryp_SPc"/>
    <property type="match status" value="1"/>
</dbReference>
<dbReference type="PROSITE" id="PS00135">
    <property type="entry name" value="TRYPSIN_SER"/>
    <property type="match status" value="1"/>
</dbReference>
<feature type="transmembrane region" description="Helical" evidence="3">
    <location>
        <begin position="12"/>
        <end position="31"/>
    </location>
</feature>
<keyword evidence="1" id="KW-1015">Disulfide bond</keyword>
<gene>
    <name evidence="5" type="ORF">GSLYS_00004517001</name>
</gene>
<reference evidence="5 6" key="1">
    <citation type="submission" date="2024-04" db="EMBL/GenBank/DDBJ databases">
        <authorList>
            <consortium name="Genoscope - CEA"/>
            <person name="William W."/>
        </authorList>
    </citation>
    <scope>NUCLEOTIDE SEQUENCE [LARGE SCALE GENOMIC DNA]</scope>
</reference>
<dbReference type="InterPro" id="IPR001314">
    <property type="entry name" value="Peptidase_S1A"/>
</dbReference>
<evidence type="ECO:0000259" key="4">
    <source>
        <dbReference type="PROSITE" id="PS50240"/>
    </source>
</evidence>
<comment type="caution">
    <text evidence="5">The sequence shown here is derived from an EMBL/GenBank/DDBJ whole genome shotgun (WGS) entry which is preliminary data.</text>
</comment>
<dbReference type="GO" id="GO:0006508">
    <property type="term" value="P:proteolysis"/>
    <property type="evidence" value="ECO:0007669"/>
    <property type="project" value="InterPro"/>
</dbReference>
<comment type="similarity">
    <text evidence="2">Belongs to the peptidase S1 family. CLIP subfamily.</text>
</comment>
<evidence type="ECO:0000256" key="1">
    <source>
        <dbReference type="ARBA" id="ARBA00023157"/>
    </source>
</evidence>
<sequence>MQRVDADLTNYLRHVMSFFCLLMDAVILYSASTSPSRRGLDLVRLARSRYDKIDAPFCGQRPLLPDNGDSELALRIVGGRESVPYSWPAICSIRLPNAPLYHFCGGNLVKNLAGQYFLITAAQCLHYTQAPSGYEAHCGIHNRDDSNETHRVVVFFNRLTIHPNFNSDTNDYDIAIFRISTALPTNNYISAVCIPNEGWNENELAIAAGWGSLSAGGTTPYSLHQVTKPIKSRQTCEQRYGQGSITLRMMCAGLPEGGVDSCNGDSGGPLYTYRENRWTLTGIISWGFGCAQAGRPGVYADVIELKDWINSVINI</sequence>